<dbReference type="PANTHER" id="PTHR21496:SF23">
    <property type="entry name" value="3-PHENYLPROPIONATE_CINNAMIC ACID DIOXYGENASE FERREDOXIN SUBUNIT"/>
    <property type="match status" value="1"/>
</dbReference>
<evidence type="ECO:0000313" key="7">
    <source>
        <dbReference type="EMBL" id="MFC4247650.1"/>
    </source>
</evidence>
<evidence type="ECO:0000259" key="6">
    <source>
        <dbReference type="PROSITE" id="PS51296"/>
    </source>
</evidence>
<keyword evidence="1" id="KW-0001">2Fe-2S</keyword>
<keyword evidence="4" id="KW-0411">Iron-sulfur</keyword>
<gene>
    <name evidence="7" type="ORF">ACFOZ7_11820</name>
</gene>
<evidence type="ECO:0000256" key="3">
    <source>
        <dbReference type="ARBA" id="ARBA00023004"/>
    </source>
</evidence>
<dbReference type="AlphaFoldDB" id="A0ABD5P0Q2"/>
<accession>A0ABD5P0Q2</accession>
<dbReference type="PANTHER" id="PTHR21496">
    <property type="entry name" value="FERREDOXIN-RELATED"/>
    <property type="match status" value="1"/>
</dbReference>
<dbReference type="GO" id="GO:0046872">
    <property type="term" value="F:metal ion binding"/>
    <property type="evidence" value="ECO:0007669"/>
    <property type="project" value="UniProtKB-KW"/>
</dbReference>
<protein>
    <submittedName>
        <fullName evidence="7">Rieske (2Fe-2S) protein</fullName>
    </submittedName>
</protein>
<feature type="domain" description="Rieske" evidence="6">
    <location>
        <begin position="17"/>
        <end position="127"/>
    </location>
</feature>
<dbReference type="RefSeq" id="WP_246971128.1">
    <property type="nucleotide sequence ID" value="NZ_CP095397.1"/>
</dbReference>
<evidence type="ECO:0000256" key="2">
    <source>
        <dbReference type="ARBA" id="ARBA00022723"/>
    </source>
</evidence>
<dbReference type="EMBL" id="JBHSDJ010000085">
    <property type="protein sequence ID" value="MFC4247650.1"/>
    <property type="molecule type" value="Genomic_DNA"/>
</dbReference>
<evidence type="ECO:0000256" key="5">
    <source>
        <dbReference type="SAM" id="MobiDB-lite"/>
    </source>
</evidence>
<reference evidence="7 8" key="1">
    <citation type="journal article" date="2014" name="Int. J. Syst. Evol. Microbiol.">
        <title>Complete genome sequence of Corynebacterium casei LMG S-19264T (=DSM 44701T), isolated from a smear-ripened cheese.</title>
        <authorList>
            <consortium name="US DOE Joint Genome Institute (JGI-PGF)"/>
            <person name="Walter F."/>
            <person name="Albersmeier A."/>
            <person name="Kalinowski J."/>
            <person name="Ruckert C."/>
        </authorList>
    </citation>
    <scope>NUCLEOTIDE SEQUENCE [LARGE SCALE GENOMIC DNA]</scope>
    <source>
        <strain evidence="7 8">IBRC-M 10912</strain>
    </source>
</reference>
<dbReference type="SUPFAM" id="SSF50022">
    <property type="entry name" value="ISP domain"/>
    <property type="match status" value="1"/>
</dbReference>
<evidence type="ECO:0000256" key="1">
    <source>
        <dbReference type="ARBA" id="ARBA00022714"/>
    </source>
</evidence>
<dbReference type="Pfam" id="PF00355">
    <property type="entry name" value="Rieske"/>
    <property type="match status" value="1"/>
</dbReference>
<organism evidence="7 8">
    <name type="scientific">Natribaculum luteum</name>
    <dbReference type="NCBI Taxonomy" id="1586232"/>
    <lineage>
        <taxon>Archaea</taxon>
        <taxon>Methanobacteriati</taxon>
        <taxon>Methanobacteriota</taxon>
        <taxon>Stenosarchaea group</taxon>
        <taxon>Halobacteria</taxon>
        <taxon>Halobacteriales</taxon>
        <taxon>Natrialbaceae</taxon>
        <taxon>Natribaculum</taxon>
    </lineage>
</organism>
<name>A0ABD5P0Q2_9EURY</name>
<feature type="compositionally biased region" description="Polar residues" evidence="5">
    <location>
        <begin position="1"/>
        <end position="13"/>
    </location>
</feature>
<dbReference type="PROSITE" id="PS51296">
    <property type="entry name" value="RIESKE"/>
    <property type="match status" value="1"/>
</dbReference>
<proteinExistence type="predicted"/>
<keyword evidence="3" id="KW-0408">Iron</keyword>
<dbReference type="GO" id="GO:0051537">
    <property type="term" value="F:2 iron, 2 sulfur cluster binding"/>
    <property type="evidence" value="ECO:0007669"/>
    <property type="project" value="UniProtKB-KW"/>
</dbReference>
<dbReference type="InterPro" id="IPR017941">
    <property type="entry name" value="Rieske_2Fe-2S"/>
</dbReference>
<comment type="caution">
    <text evidence="7">The sequence shown here is derived from an EMBL/GenBank/DDBJ whole genome shotgun (WGS) entry which is preliminary data.</text>
</comment>
<keyword evidence="2" id="KW-0479">Metal-binding</keyword>
<evidence type="ECO:0000256" key="4">
    <source>
        <dbReference type="ARBA" id="ARBA00023014"/>
    </source>
</evidence>
<sequence length="129" mass="14302">MAANDESQSTGTADNLHHVTSVDDVDDGERVVVDVEGREIALFHSNGEFHALSNYCTHQGGPACEGLLTGTIDVDEDDELVWACDDEIVSCPWHGWEFDITTGEHLASDKYRLPTYDVRVIDGELYVEF</sequence>
<dbReference type="Gene3D" id="2.102.10.10">
    <property type="entry name" value="Rieske [2Fe-2S] iron-sulphur domain"/>
    <property type="match status" value="1"/>
</dbReference>
<dbReference type="Proteomes" id="UP001595821">
    <property type="component" value="Unassembled WGS sequence"/>
</dbReference>
<evidence type="ECO:0000313" key="8">
    <source>
        <dbReference type="Proteomes" id="UP001595821"/>
    </source>
</evidence>
<dbReference type="InterPro" id="IPR036922">
    <property type="entry name" value="Rieske_2Fe-2S_sf"/>
</dbReference>
<feature type="region of interest" description="Disordered" evidence="5">
    <location>
        <begin position="1"/>
        <end position="20"/>
    </location>
</feature>
<dbReference type="GeneID" id="71852212"/>